<accession>A0ABR3LT03</accession>
<dbReference type="Proteomes" id="UP001558613">
    <property type="component" value="Unassembled WGS sequence"/>
</dbReference>
<dbReference type="EMBL" id="JAYMGO010000019">
    <property type="protein sequence ID" value="KAL1254819.1"/>
    <property type="molecule type" value="Genomic_DNA"/>
</dbReference>
<protein>
    <submittedName>
        <fullName evidence="2">Uncharacterized protein</fullName>
    </submittedName>
</protein>
<reference evidence="2 3" key="1">
    <citation type="submission" date="2023-09" db="EMBL/GenBank/DDBJ databases">
        <authorList>
            <person name="Wang M."/>
        </authorList>
    </citation>
    <scope>NUCLEOTIDE SEQUENCE [LARGE SCALE GENOMIC DNA]</scope>
    <source>
        <strain evidence="2">GT-2023</strain>
        <tissue evidence="2">Liver</tissue>
    </source>
</reference>
<keyword evidence="1" id="KW-0175">Coiled coil</keyword>
<organism evidence="2 3">
    <name type="scientific">Cirrhinus molitorella</name>
    <name type="common">mud carp</name>
    <dbReference type="NCBI Taxonomy" id="172907"/>
    <lineage>
        <taxon>Eukaryota</taxon>
        <taxon>Metazoa</taxon>
        <taxon>Chordata</taxon>
        <taxon>Craniata</taxon>
        <taxon>Vertebrata</taxon>
        <taxon>Euteleostomi</taxon>
        <taxon>Actinopterygii</taxon>
        <taxon>Neopterygii</taxon>
        <taxon>Teleostei</taxon>
        <taxon>Ostariophysi</taxon>
        <taxon>Cypriniformes</taxon>
        <taxon>Cyprinidae</taxon>
        <taxon>Labeoninae</taxon>
        <taxon>Labeonini</taxon>
        <taxon>Cirrhinus</taxon>
    </lineage>
</organism>
<evidence type="ECO:0000256" key="1">
    <source>
        <dbReference type="SAM" id="Coils"/>
    </source>
</evidence>
<keyword evidence="3" id="KW-1185">Reference proteome</keyword>
<comment type="caution">
    <text evidence="2">The sequence shown here is derived from an EMBL/GenBank/DDBJ whole genome shotgun (WGS) entry which is preliminary data.</text>
</comment>
<evidence type="ECO:0000313" key="3">
    <source>
        <dbReference type="Proteomes" id="UP001558613"/>
    </source>
</evidence>
<feature type="coiled-coil region" evidence="1">
    <location>
        <begin position="61"/>
        <end position="95"/>
    </location>
</feature>
<evidence type="ECO:0000313" key="2">
    <source>
        <dbReference type="EMBL" id="KAL1254819.1"/>
    </source>
</evidence>
<gene>
    <name evidence="2" type="ORF">QQF64_012880</name>
</gene>
<name>A0ABR3LT03_9TELE</name>
<proteinExistence type="predicted"/>
<sequence>MKKLETDRPRAEEDMEWVSQTTKRLRVEGKDWKNGKRKRSSRYFTAELLREASPTERVLRQNESDQKRIQLEEQAKAAQQTQKQLNEMIQLFQQQQHLFQHQQQQLFKQQQVQSQTMLTVILQQHQEQGQALLNLVDGMLAKE</sequence>